<dbReference type="InterPro" id="IPR027417">
    <property type="entry name" value="P-loop_NTPase"/>
</dbReference>
<dbReference type="InterPro" id="IPR051677">
    <property type="entry name" value="AfsR-DnrI-RedD_regulator"/>
</dbReference>
<dbReference type="InterPro" id="IPR005158">
    <property type="entry name" value="BTAD"/>
</dbReference>
<evidence type="ECO:0000256" key="5">
    <source>
        <dbReference type="ARBA" id="ARBA00023163"/>
    </source>
</evidence>
<comment type="similarity">
    <text evidence="1">Belongs to the AfsR/DnrI/RedD regulatory family.</text>
</comment>
<proteinExistence type="inferred from homology"/>
<dbReference type="Pfam" id="PF13191">
    <property type="entry name" value="AAA_16"/>
    <property type="match status" value="1"/>
</dbReference>
<dbReference type="InterPro" id="IPR041664">
    <property type="entry name" value="AAA_16"/>
</dbReference>
<keyword evidence="5" id="KW-0804">Transcription</keyword>
<sequence>MLTIRVLGEVGARLDGQAVPLGGPQQRAVLAMLALRSPEVVAVGELVAGVFGKEPPARAVGMIRTYVAQLRKQLDPERANHAKSQVIVAASGGYRLALPAEALDAAEFDRLVESTGQLRAGEDDTEIRDVLGRALALWHGEPLTGLPGPYAEAQRRRLAESRTAAAERAAGCDLALGHHTETVPRLTALVAENPLREGLHELLMLALYRCGRQTDALEAYTSVRRTLVDELGVEPGPRLQDLHSRILSGDPGLLPPVPCSPAPTPPKPETPRPPAPAARPRALLPRRPAGFTGRATQLAALDAMLAEAHDPAVCLVTGPAGIGKTAFVSHWVHRAADRFPDGVLFVDLDGFTDTAPPADPASVIRDFLVALGIAPDDIPENPRAAEGLYRSLLDGRRVLVVLDNARSSTQVRPLLPATDGSVTVITSRNRLSGLVASDCARPLPLDRLASHEGTGVLRAVLGERRVTAEPEAALRLVDLCDGLPLALRLAGARLASRPGRSLYDAAEELRDERRRLSLLTTDDLDFVSVLRLSLRPLTPRADNLFRQLAHHIGPDIDESAVAALAGCDMESGRTALDQLVTANLVDQRADGRYALHDLVRLFARSLSSGGHPDGLLRLLDHYLCGALAAATAAEQGSQPCCRLPEDVHPPVMPFAFADRAAAMRWYGIERRNIVAATAAAATAGHPDRAWRLGVLLWPLMVQQPRADWEPTLGHALDAAVQLGDPDAESRVRTLLGWILSDGGHHREALTHLVHAPRLARLAGDLPGEALALINLAHAHEQLDDPVAAVAGFARAAALVRDAGHPHTEMLTLYHLARHHLLDHRPQEALDHARHALTLAPPHEVAARRAMLLDICGQSLLAMGRPVEARDHFERAHRLAEQEGYTELAAECLTRAAAVRNEHPRSARTAGVHSA</sequence>
<evidence type="ECO:0000256" key="1">
    <source>
        <dbReference type="ARBA" id="ARBA00005820"/>
    </source>
</evidence>
<feature type="compositionally biased region" description="Pro residues" evidence="7">
    <location>
        <begin position="253"/>
        <end position="277"/>
    </location>
</feature>
<dbReference type="Gene3D" id="1.10.10.10">
    <property type="entry name" value="Winged helix-like DNA-binding domain superfamily/Winged helix DNA-binding domain"/>
    <property type="match status" value="1"/>
</dbReference>
<name>A0AAU2HCG2_9ACTN</name>
<evidence type="ECO:0000256" key="4">
    <source>
        <dbReference type="ARBA" id="ARBA00023125"/>
    </source>
</evidence>
<accession>A0AAU2HCG2</accession>
<feature type="region of interest" description="Disordered" evidence="7">
    <location>
        <begin position="244"/>
        <end position="281"/>
    </location>
</feature>
<dbReference type="Gene3D" id="3.40.50.300">
    <property type="entry name" value="P-loop containing nucleotide triphosphate hydrolases"/>
    <property type="match status" value="1"/>
</dbReference>
<dbReference type="EMBL" id="CP108253">
    <property type="protein sequence ID" value="WTU44627.1"/>
    <property type="molecule type" value="Genomic_DNA"/>
</dbReference>
<dbReference type="SMART" id="SM00028">
    <property type="entry name" value="TPR"/>
    <property type="match status" value="3"/>
</dbReference>
<dbReference type="SMART" id="SM01043">
    <property type="entry name" value="BTAD"/>
    <property type="match status" value="1"/>
</dbReference>
<keyword evidence="2" id="KW-0902">Two-component regulatory system</keyword>
<dbReference type="SMART" id="SM00862">
    <property type="entry name" value="Trans_reg_C"/>
    <property type="match status" value="1"/>
</dbReference>
<dbReference type="Gene3D" id="1.25.40.10">
    <property type="entry name" value="Tetratricopeptide repeat domain"/>
    <property type="match status" value="2"/>
</dbReference>
<dbReference type="PANTHER" id="PTHR35807">
    <property type="entry name" value="TRANSCRIPTIONAL REGULATOR REDD-RELATED"/>
    <property type="match status" value="1"/>
</dbReference>
<keyword evidence="3" id="KW-0805">Transcription regulation</keyword>
<organism evidence="9">
    <name type="scientific">Streptomyces sp. NBC_00060</name>
    <dbReference type="NCBI Taxonomy" id="2975636"/>
    <lineage>
        <taxon>Bacteria</taxon>
        <taxon>Bacillati</taxon>
        <taxon>Actinomycetota</taxon>
        <taxon>Actinomycetes</taxon>
        <taxon>Kitasatosporales</taxon>
        <taxon>Streptomycetaceae</taxon>
        <taxon>Streptomyces</taxon>
    </lineage>
</organism>
<evidence type="ECO:0000256" key="2">
    <source>
        <dbReference type="ARBA" id="ARBA00023012"/>
    </source>
</evidence>
<evidence type="ECO:0000313" key="9">
    <source>
        <dbReference type="EMBL" id="WTU44627.1"/>
    </source>
</evidence>
<dbReference type="CDD" id="cd15831">
    <property type="entry name" value="BTAD"/>
    <property type="match status" value="1"/>
</dbReference>
<evidence type="ECO:0000259" key="8">
    <source>
        <dbReference type="PROSITE" id="PS51755"/>
    </source>
</evidence>
<feature type="DNA-binding region" description="OmpR/PhoB-type" evidence="6">
    <location>
        <begin position="1"/>
        <end position="98"/>
    </location>
</feature>
<dbReference type="InterPro" id="IPR001867">
    <property type="entry name" value="OmpR/PhoB-type_DNA-bd"/>
</dbReference>
<reference evidence="9" key="1">
    <citation type="submission" date="2022-10" db="EMBL/GenBank/DDBJ databases">
        <title>The complete genomes of actinobacterial strains from the NBC collection.</title>
        <authorList>
            <person name="Joergensen T.S."/>
            <person name="Alvarez Arevalo M."/>
            <person name="Sterndorff E.B."/>
            <person name="Faurdal D."/>
            <person name="Vuksanovic O."/>
            <person name="Mourched A.-S."/>
            <person name="Charusanti P."/>
            <person name="Shaw S."/>
            <person name="Blin K."/>
            <person name="Weber T."/>
        </authorList>
    </citation>
    <scope>NUCLEOTIDE SEQUENCE</scope>
    <source>
        <strain evidence="9">NBC_00060</strain>
    </source>
</reference>
<dbReference type="SUPFAM" id="SSF48452">
    <property type="entry name" value="TPR-like"/>
    <property type="match status" value="2"/>
</dbReference>
<dbReference type="InterPro" id="IPR016032">
    <property type="entry name" value="Sig_transdc_resp-reg_C-effctor"/>
</dbReference>
<dbReference type="GO" id="GO:0000160">
    <property type="term" value="P:phosphorelay signal transduction system"/>
    <property type="evidence" value="ECO:0007669"/>
    <property type="project" value="UniProtKB-KW"/>
</dbReference>
<dbReference type="PROSITE" id="PS51755">
    <property type="entry name" value="OMPR_PHOB"/>
    <property type="match status" value="1"/>
</dbReference>
<dbReference type="InterPro" id="IPR011990">
    <property type="entry name" value="TPR-like_helical_dom_sf"/>
</dbReference>
<dbReference type="GO" id="GO:0003677">
    <property type="term" value="F:DNA binding"/>
    <property type="evidence" value="ECO:0007669"/>
    <property type="project" value="UniProtKB-UniRule"/>
</dbReference>
<dbReference type="PRINTS" id="PR00364">
    <property type="entry name" value="DISEASERSIST"/>
</dbReference>
<evidence type="ECO:0000256" key="3">
    <source>
        <dbReference type="ARBA" id="ARBA00023015"/>
    </source>
</evidence>
<dbReference type="SUPFAM" id="SSF52540">
    <property type="entry name" value="P-loop containing nucleoside triphosphate hydrolases"/>
    <property type="match status" value="1"/>
</dbReference>
<dbReference type="GO" id="GO:0006355">
    <property type="term" value="P:regulation of DNA-templated transcription"/>
    <property type="evidence" value="ECO:0007669"/>
    <property type="project" value="InterPro"/>
</dbReference>
<feature type="domain" description="OmpR/PhoB-type" evidence="8">
    <location>
        <begin position="1"/>
        <end position="98"/>
    </location>
</feature>
<protein>
    <submittedName>
        <fullName evidence="9">NB-ARC domain-containing protein</fullName>
    </submittedName>
</protein>
<keyword evidence="4 6" id="KW-0238">DNA-binding</keyword>
<dbReference type="GO" id="GO:0043531">
    <property type="term" value="F:ADP binding"/>
    <property type="evidence" value="ECO:0007669"/>
    <property type="project" value="InterPro"/>
</dbReference>
<dbReference type="InterPro" id="IPR036388">
    <property type="entry name" value="WH-like_DNA-bd_sf"/>
</dbReference>
<dbReference type="SUPFAM" id="SSF46894">
    <property type="entry name" value="C-terminal effector domain of the bipartite response regulators"/>
    <property type="match status" value="1"/>
</dbReference>
<dbReference type="AlphaFoldDB" id="A0AAU2HCG2"/>
<evidence type="ECO:0000256" key="6">
    <source>
        <dbReference type="PROSITE-ProRule" id="PRU01091"/>
    </source>
</evidence>
<gene>
    <name evidence="9" type="ORF">OHV25_36065</name>
</gene>
<dbReference type="InterPro" id="IPR019734">
    <property type="entry name" value="TPR_rpt"/>
</dbReference>
<evidence type="ECO:0000256" key="7">
    <source>
        <dbReference type="SAM" id="MobiDB-lite"/>
    </source>
</evidence>
<dbReference type="Pfam" id="PF03704">
    <property type="entry name" value="BTAD"/>
    <property type="match status" value="1"/>
</dbReference>
<dbReference type="PANTHER" id="PTHR35807:SF1">
    <property type="entry name" value="TRANSCRIPTIONAL REGULATOR REDD"/>
    <property type="match status" value="1"/>
</dbReference>